<accession>A0A6V8LM47</accession>
<keyword evidence="2" id="KW-1185">Reference proteome</keyword>
<gene>
    <name evidence="1" type="ORF">Prum_088880</name>
</gene>
<evidence type="ECO:0000313" key="1">
    <source>
        <dbReference type="EMBL" id="GFJ95246.1"/>
    </source>
</evidence>
<name>A0A6V8LM47_9ACTN</name>
<organism evidence="1 2">
    <name type="scientific">Phytohabitans rumicis</name>
    <dbReference type="NCBI Taxonomy" id="1076125"/>
    <lineage>
        <taxon>Bacteria</taxon>
        <taxon>Bacillati</taxon>
        <taxon>Actinomycetota</taxon>
        <taxon>Actinomycetes</taxon>
        <taxon>Micromonosporales</taxon>
        <taxon>Micromonosporaceae</taxon>
    </lineage>
</organism>
<sequence>MKAGTSMAIQRAAMTHFATLPLGKDIAFRIVSRIGVPPVAVSPRRAIQAAGV</sequence>
<evidence type="ECO:0000313" key="2">
    <source>
        <dbReference type="Proteomes" id="UP000482960"/>
    </source>
</evidence>
<reference evidence="1 2" key="1">
    <citation type="submission" date="2020-03" db="EMBL/GenBank/DDBJ databases">
        <title>Whole genome shotgun sequence of Phytohabitans rumicis NBRC 108638.</title>
        <authorList>
            <person name="Komaki H."/>
            <person name="Tamura T."/>
        </authorList>
    </citation>
    <scope>NUCLEOTIDE SEQUENCE [LARGE SCALE GENOMIC DNA]</scope>
    <source>
        <strain evidence="1 2">NBRC 108638</strain>
    </source>
</reference>
<reference evidence="1 2" key="2">
    <citation type="submission" date="2020-03" db="EMBL/GenBank/DDBJ databases">
        <authorList>
            <person name="Ichikawa N."/>
            <person name="Kimura A."/>
            <person name="Kitahashi Y."/>
            <person name="Uohara A."/>
        </authorList>
    </citation>
    <scope>NUCLEOTIDE SEQUENCE [LARGE SCALE GENOMIC DNA]</scope>
    <source>
        <strain evidence="1 2">NBRC 108638</strain>
    </source>
</reference>
<proteinExistence type="predicted"/>
<dbReference type="Proteomes" id="UP000482960">
    <property type="component" value="Unassembled WGS sequence"/>
</dbReference>
<dbReference type="EMBL" id="BLPG01000001">
    <property type="protein sequence ID" value="GFJ95246.1"/>
    <property type="molecule type" value="Genomic_DNA"/>
</dbReference>
<comment type="caution">
    <text evidence="1">The sequence shown here is derived from an EMBL/GenBank/DDBJ whole genome shotgun (WGS) entry which is preliminary data.</text>
</comment>
<dbReference type="AlphaFoldDB" id="A0A6V8LM47"/>
<protein>
    <submittedName>
        <fullName evidence="1">Uncharacterized protein</fullName>
    </submittedName>
</protein>